<keyword evidence="3" id="KW-0378">Hydrolase</keyword>
<evidence type="ECO:0000313" key="3">
    <source>
        <dbReference type="EMBL" id="DAE00200.1"/>
    </source>
</evidence>
<evidence type="ECO:0000256" key="1">
    <source>
        <dbReference type="SAM" id="MobiDB-lite"/>
    </source>
</evidence>
<feature type="compositionally biased region" description="Polar residues" evidence="1">
    <location>
        <begin position="82"/>
        <end position="97"/>
    </location>
</feature>
<dbReference type="EMBL" id="BK015301">
    <property type="protein sequence ID" value="DAE00200.1"/>
    <property type="molecule type" value="Genomic_DNA"/>
</dbReference>
<reference evidence="3" key="1">
    <citation type="journal article" date="2021" name="Proc. Natl. Acad. Sci. U.S.A.">
        <title>A Catalog of Tens of Thousands of Viruses from Human Metagenomes Reveals Hidden Associations with Chronic Diseases.</title>
        <authorList>
            <person name="Tisza M.J."/>
            <person name="Buck C.B."/>
        </authorList>
    </citation>
    <scope>NUCLEOTIDE SEQUENCE</scope>
    <source>
        <strain evidence="3">CtLnO19</strain>
    </source>
</reference>
<sequence>MKYLKLILLSLLFILPVSTSAHYTGRIMDHLARSDGKINSDPLGEFLNRRNTQSNRHQANRDRLGEFINRRGLNKPQRTRISRQQQHSQPIANNQTNSRDELGELITRRAETSRSVSRPAVQNLGNYEREVYSLALMMYHECYSCGAMGMTHVANATLNRVNNPEFPNTVYAVISQRGQYQWFHNHRLRGKNVFSPVKFPEVVDLARRIYNSHLNGTRHDTTNGAIFFSSNGVRPAPRAVNPVRLAGHTFYRLRPLHRNRDI</sequence>
<protein>
    <submittedName>
        <fullName evidence="3">Cell Wall Hydrolase</fullName>
    </submittedName>
</protein>
<feature type="domain" description="Cell wall hydrolase SleB" evidence="2">
    <location>
        <begin position="148"/>
        <end position="251"/>
    </location>
</feature>
<dbReference type="GO" id="GO:0016787">
    <property type="term" value="F:hydrolase activity"/>
    <property type="evidence" value="ECO:0007669"/>
    <property type="project" value="UniProtKB-KW"/>
</dbReference>
<dbReference type="InterPro" id="IPR042047">
    <property type="entry name" value="SleB_dom1"/>
</dbReference>
<dbReference type="InterPro" id="IPR011105">
    <property type="entry name" value="Cell_wall_hydrolase_SleB"/>
</dbReference>
<organism evidence="3">
    <name type="scientific">Myoviridae sp. ctLnO19</name>
    <dbReference type="NCBI Taxonomy" id="2825085"/>
    <lineage>
        <taxon>Viruses</taxon>
        <taxon>Duplodnaviria</taxon>
        <taxon>Heunggongvirae</taxon>
        <taxon>Uroviricota</taxon>
        <taxon>Caudoviricetes</taxon>
    </lineage>
</organism>
<dbReference type="Pfam" id="PF07486">
    <property type="entry name" value="Hydrolase_2"/>
    <property type="match status" value="1"/>
</dbReference>
<proteinExistence type="predicted"/>
<name>A0A8S5P0Q0_9CAUD</name>
<evidence type="ECO:0000259" key="2">
    <source>
        <dbReference type="Pfam" id="PF07486"/>
    </source>
</evidence>
<dbReference type="Gene3D" id="1.10.10.2520">
    <property type="entry name" value="Cell wall hydrolase SleB, domain 1"/>
    <property type="match status" value="1"/>
</dbReference>
<accession>A0A8S5P0Q0</accession>
<feature type="region of interest" description="Disordered" evidence="1">
    <location>
        <begin position="48"/>
        <end position="100"/>
    </location>
</feature>
<feature type="compositionally biased region" description="Basic and acidic residues" evidence="1">
    <location>
        <begin position="59"/>
        <end position="69"/>
    </location>
</feature>